<sequence length="92" mass="10888">METARPDGFIRLRFSDDLQPNKDFRVLRMRLLVVMLTDLMEVLEPGRLPRAYIETALEWFDDIDSATGGKQWRRVGDKDEVKERLRIANHTR</sequence>
<gene>
    <name evidence="1" type="ORF">H4W29_005939</name>
</gene>
<evidence type="ECO:0000313" key="2">
    <source>
        <dbReference type="Proteomes" id="UP000620262"/>
    </source>
</evidence>
<name>A0ABR9IZS1_RHIVS</name>
<proteinExistence type="predicted"/>
<organism evidence="1 2">
    <name type="scientific">Rhizobium viscosum</name>
    <name type="common">Arthrobacter viscosus</name>
    <dbReference type="NCBI Taxonomy" id="1673"/>
    <lineage>
        <taxon>Bacteria</taxon>
        <taxon>Pseudomonadati</taxon>
        <taxon>Pseudomonadota</taxon>
        <taxon>Alphaproteobacteria</taxon>
        <taxon>Hyphomicrobiales</taxon>
        <taxon>Rhizobiaceae</taxon>
        <taxon>Rhizobium/Agrobacterium group</taxon>
        <taxon>Rhizobium</taxon>
    </lineage>
</organism>
<comment type="caution">
    <text evidence="1">The sequence shown here is derived from an EMBL/GenBank/DDBJ whole genome shotgun (WGS) entry which is preliminary data.</text>
</comment>
<keyword evidence="2" id="KW-1185">Reference proteome</keyword>
<evidence type="ECO:0000313" key="1">
    <source>
        <dbReference type="EMBL" id="MBE1508694.1"/>
    </source>
</evidence>
<dbReference type="Proteomes" id="UP000620262">
    <property type="component" value="Unassembled WGS sequence"/>
</dbReference>
<protein>
    <submittedName>
        <fullName evidence="1">Uncharacterized protein</fullName>
    </submittedName>
</protein>
<dbReference type="EMBL" id="JADBEC010000002">
    <property type="protein sequence ID" value="MBE1508694.1"/>
    <property type="molecule type" value="Genomic_DNA"/>
</dbReference>
<accession>A0ABR9IZS1</accession>
<reference evidence="1 2" key="1">
    <citation type="submission" date="2020-10" db="EMBL/GenBank/DDBJ databases">
        <title>Sequencing the genomes of 1000 actinobacteria strains.</title>
        <authorList>
            <person name="Klenk H.-P."/>
        </authorList>
    </citation>
    <scope>NUCLEOTIDE SEQUENCE [LARGE SCALE GENOMIC DNA]</scope>
    <source>
        <strain evidence="1 2">DSM 7307</strain>
    </source>
</reference>